<reference evidence="1" key="1">
    <citation type="submission" date="2024-09" db="EMBL/GenBank/DDBJ databases">
        <title>Black Yeasts Isolated from many extreme environments.</title>
        <authorList>
            <person name="Coleine C."/>
            <person name="Stajich J.E."/>
            <person name="Selbmann L."/>
        </authorList>
    </citation>
    <scope>NUCLEOTIDE SEQUENCE</scope>
    <source>
        <strain evidence="1">CCFEE 5737</strain>
    </source>
</reference>
<accession>A0ACC3D0E9</accession>
<comment type="caution">
    <text evidence="1">The sequence shown here is derived from an EMBL/GenBank/DDBJ whole genome shotgun (WGS) entry which is preliminary data.</text>
</comment>
<gene>
    <name evidence="1" type="ORF">LTS18_009605</name>
</gene>
<organism evidence="1 2">
    <name type="scientific">Coniosporium uncinatum</name>
    <dbReference type="NCBI Taxonomy" id="93489"/>
    <lineage>
        <taxon>Eukaryota</taxon>
        <taxon>Fungi</taxon>
        <taxon>Dikarya</taxon>
        <taxon>Ascomycota</taxon>
        <taxon>Pezizomycotina</taxon>
        <taxon>Dothideomycetes</taxon>
        <taxon>Dothideomycetes incertae sedis</taxon>
        <taxon>Coniosporium</taxon>
    </lineage>
</organism>
<sequence length="463" mass="51577">MGQYDEEFPGLGGIGLTVVNTRGNCLFNALSDQLYGTQEKHHEIRAAVITHMRQRADHYKSFLEVFPGGGVRRNPKRKNAGAFSSPAGLDGPAPTEQDIDRMFESHLQRMARGGTYGDNHELVAFVEVYQTNIKIYQRDFAYIISVEGGQDSTKPLAHIAYHQWEHYSSIRNLDGPFTGLPSVKAKALSPEEERAQQAKLASTPHILPWMIEVVSSSLPFLVDKPTIRRVLEECKGNVDNAVSKILDSEDGSMSSNHESSSIERDQDSDDDGAEFSGPKKKQDRRMSRATKSLMKKSQEHRHQMASQFSANDGSQESLPGFSQLKVGESDDGKTRLQKATPDATDDEWRTLSVKGEDSDFSAIDSPKKGPRLKINPPKRMSSPSGVSKTQLRQNGPQRRRAPSAREKKDMKKQAQKAARKERAQAESKPNPSAGKPWDADVTLHMKETQQSPIQEGYGRTIYI</sequence>
<dbReference type="EMBL" id="JAWDJW010008949">
    <property type="protein sequence ID" value="KAK3059983.1"/>
    <property type="molecule type" value="Genomic_DNA"/>
</dbReference>
<proteinExistence type="predicted"/>
<evidence type="ECO:0000313" key="1">
    <source>
        <dbReference type="EMBL" id="KAK3059983.1"/>
    </source>
</evidence>
<keyword evidence="2" id="KW-1185">Reference proteome</keyword>
<protein>
    <submittedName>
        <fullName evidence="1">Uncharacterized protein</fullName>
    </submittedName>
</protein>
<evidence type="ECO:0000313" key="2">
    <source>
        <dbReference type="Proteomes" id="UP001186974"/>
    </source>
</evidence>
<dbReference type="Proteomes" id="UP001186974">
    <property type="component" value="Unassembled WGS sequence"/>
</dbReference>
<name>A0ACC3D0E9_9PEZI</name>